<feature type="transmembrane region" description="Helical" evidence="1">
    <location>
        <begin position="207"/>
        <end position="228"/>
    </location>
</feature>
<comment type="caution">
    <text evidence="4">The sequence shown here is derived from an EMBL/GenBank/DDBJ whole genome shotgun (WGS) entry which is preliminary data.</text>
</comment>
<dbReference type="OrthoDB" id="23692at2"/>
<gene>
    <name evidence="4" type="ORF">CLV35_3178</name>
</gene>
<evidence type="ECO:0000259" key="2">
    <source>
        <dbReference type="PROSITE" id="PS50883"/>
    </source>
</evidence>
<dbReference type="EMBL" id="RBWV01000014">
    <property type="protein sequence ID" value="RKS71381.1"/>
    <property type="molecule type" value="Genomic_DNA"/>
</dbReference>
<feature type="transmembrane region" description="Helical" evidence="1">
    <location>
        <begin position="45"/>
        <end position="67"/>
    </location>
</feature>
<dbReference type="AlphaFoldDB" id="A0A420XM38"/>
<sequence length="770" mass="82226">MPGSRGAVQPRAATRWERRATLLALLPVVAFVVSTVPGVRPHGGYSLLLDGLLNNVAYAMAPVISWLRSRRELPGRRRLSHLITVGLAVYGSGNVYWTIFLRPLADQPFPSVADACFLAFYPLAFAALTLLLRRGDERRSASLWLDGLVGGLAVGAVTAAVVVGPIVSTSGGSWAAVATTAAYPLLDLLLLLVIVSTLSVYRWRPPLGLWLLTAGMLLFVLADVQYLFATANGTYESGHLGDGVWVLATVVMGASPAWPSRPTGLRLPTWALLSVPLLATTTALSLLVLDHVHPLHPVAFVLAAATVVLALLRLVVTFREVASLANSRELALTDELTGLGNRRALYDGAPARLRALPGTTGVALLLLDLDRFKEVNDSLGHQAGDAMLRDVAARLRRVLGHKAEYVVRLGGDEFAFLLVGPAADDAEQVAGAVRDALKEPLVLDGITVRVEASIGIASLPAADAELPTLLRQADVAMYHAKTRRLGAFAYAAEQDQFAVDRLEMVEALRSALVDGGIVLHYQPKVDTLTRQVTSVEALVRWQHPTKGLLYPDAFLPLVEDAGLMEQLTGCVLSLALDQVAAWHAQGLRLAAAVNLSASSLVDRRLPSRIGDMLAERDLPAALLEIEITEDFLMADRARAQLILAGLRSRGIRISVDDFGTGYSSLAYLKELPIDELKLDRSFVSGMVVDERSLAIVRSTIGLAHSLGLRLVAEGVEDVETSDELAAAGCDVEQGWLYAKALPAAELETWLAGYSGAVAAPAADAAAAVRP</sequence>
<feature type="transmembrane region" description="Helical" evidence="1">
    <location>
        <begin position="79"/>
        <end position="100"/>
    </location>
</feature>
<dbReference type="Gene3D" id="3.30.70.270">
    <property type="match status" value="1"/>
</dbReference>
<feature type="domain" description="EAL" evidence="2">
    <location>
        <begin position="501"/>
        <end position="754"/>
    </location>
</feature>
<dbReference type="PROSITE" id="PS50883">
    <property type="entry name" value="EAL"/>
    <property type="match status" value="1"/>
</dbReference>
<dbReference type="InterPro" id="IPR052155">
    <property type="entry name" value="Biofilm_reg_signaling"/>
</dbReference>
<evidence type="ECO:0000313" key="4">
    <source>
        <dbReference type="EMBL" id="RKS71381.1"/>
    </source>
</evidence>
<evidence type="ECO:0000313" key="5">
    <source>
        <dbReference type="Proteomes" id="UP000281955"/>
    </source>
</evidence>
<feature type="transmembrane region" description="Helical" evidence="1">
    <location>
        <begin position="173"/>
        <end position="195"/>
    </location>
</feature>
<dbReference type="SMART" id="SM00267">
    <property type="entry name" value="GGDEF"/>
    <property type="match status" value="1"/>
</dbReference>
<keyword evidence="1" id="KW-0472">Membrane</keyword>
<feature type="domain" description="GGDEF" evidence="3">
    <location>
        <begin position="360"/>
        <end position="495"/>
    </location>
</feature>
<dbReference type="Pfam" id="PF00563">
    <property type="entry name" value="EAL"/>
    <property type="match status" value="1"/>
</dbReference>
<organism evidence="4 5">
    <name type="scientific">Motilibacter peucedani</name>
    <dbReference type="NCBI Taxonomy" id="598650"/>
    <lineage>
        <taxon>Bacteria</taxon>
        <taxon>Bacillati</taxon>
        <taxon>Actinomycetota</taxon>
        <taxon>Actinomycetes</taxon>
        <taxon>Motilibacterales</taxon>
        <taxon>Motilibacteraceae</taxon>
        <taxon>Motilibacter</taxon>
    </lineage>
</organism>
<feature type="transmembrane region" description="Helical" evidence="1">
    <location>
        <begin position="20"/>
        <end position="39"/>
    </location>
</feature>
<dbReference type="RefSeq" id="WP_121194454.1">
    <property type="nucleotide sequence ID" value="NZ_RBWV01000014.1"/>
</dbReference>
<dbReference type="InterPro" id="IPR043128">
    <property type="entry name" value="Rev_trsase/Diguanyl_cyclase"/>
</dbReference>
<keyword evidence="1" id="KW-0812">Transmembrane</keyword>
<keyword evidence="5" id="KW-1185">Reference proteome</keyword>
<dbReference type="InterPro" id="IPR000160">
    <property type="entry name" value="GGDEF_dom"/>
</dbReference>
<protein>
    <submittedName>
        <fullName evidence="4">Diguanylate cyclase (GGDEF)-like protein</fullName>
    </submittedName>
</protein>
<keyword evidence="1" id="KW-1133">Transmembrane helix</keyword>
<dbReference type="InParanoid" id="A0A420XM38"/>
<dbReference type="CDD" id="cd01948">
    <property type="entry name" value="EAL"/>
    <property type="match status" value="1"/>
</dbReference>
<name>A0A420XM38_9ACTN</name>
<feature type="transmembrane region" description="Helical" evidence="1">
    <location>
        <begin position="295"/>
        <end position="316"/>
    </location>
</feature>
<evidence type="ECO:0000259" key="3">
    <source>
        <dbReference type="PROSITE" id="PS50887"/>
    </source>
</evidence>
<dbReference type="SMART" id="SM00052">
    <property type="entry name" value="EAL"/>
    <property type="match status" value="1"/>
</dbReference>
<dbReference type="SUPFAM" id="SSF55073">
    <property type="entry name" value="Nucleotide cyclase"/>
    <property type="match status" value="1"/>
</dbReference>
<dbReference type="SUPFAM" id="SSF141868">
    <property type="entry name" value="EAL domain-like"/>
    <property type="match status" value="1"/>
</dbReference>
<dbReference type="PANTHER" id="PTHR44757:SF2">
    <property type="entry name" value="BIOFILM ARCHITECTURE MAINTENANCE PROTEIN MBAA"/>
    <property type="match status" value="1"/>
</dbReference>
<feature type="transmembrane region" description="Helical" evidence="1">
    <location>
        <begin position="144"/>
        <end position="167"/>
    </location>
</feature>
<dbReference type="InterPro" id="IPR001633">
    <property type="entry name" value="EAL_dom"/>
</dbReference>
<reference evidence="4 5" key="1">
    <citation type="submission" date="2018-10" db="EMBL/GenBank/DDBJ databases">
        <title>Genomic Encyclopedia of Archaeal and Bacterial Type Strains, Phase II (KMG-II): from individual species to whole genera.</title>
        <authorList>
            <person name="Goeker M."/>
        </authorList>
    </citation>
    <scope>NUCLEOTIDE SEQUENCE [LARGE SCALE GENOMIC DNA]</scope>
    <source>
        <strain evidence="4 5">RP-AC37</strain>
    </source>
</reference>
<dbReference type="Pfam" id="PF00990">
    <property type="entry name" value="GGDEF"/>
    <property type="match status" value="1"/>
</dbReference>
<dbReference type="PROSITE" id="PS50887">
    <property type="entry name" value="GGDEF"/>
    <property type="match status" value="1"/>
</dbReference>
<dbReference type="NCBIfam" id="TIGR00254">
    <property type="entry name" value="GGDEF"/>
    <property type="match status" value="1"/>
</dbReference>
<proteinExistence type="predicted"/>
<evidence type="ECO:0000256" key="1">
    <source>
        <dbReference type="SAM" id="Phobius"/>
    </source>
</evidence>
<dbReference type="InterPro" id="IPR035919">
    <property type="entry name" value="EAL_sf"/>
</dbReference>
<dbReference type="PANTHER" id="PTHR44757">
    <property type="entry name" value="DIGUANYLATE CYCLASE DGCP"/>
    <property type="match status" value="1"/>
</dbReference>
<dbReference type="CDD" id="cd01949">
    <property type="entry name" value="GGDEF"/>
    <property type="match status" value="1"/>
</dbReference>
<accession>A0A420XM38</accession>
<dbReference type="Proteomes" id="UP000281955">
    <property type="component" value="Unassembled WGS sequence"/>
</dbReference>
<dbReference type="InterPro" id="IPR029787">
    <property type="entry name" value="Nucleotide_cyclase"/>
</dbReference>
<dbReference type="Gene3D" id="3.20.20.450">
    <property type="entry name" value="EAL domain"/>
    <property type="match status" value="1"/>
</dbReference>
<feature type="transmembrane region" description="Helical" evidence="1">
    <location>
        <begin position="112"/>
        <end position="132"/>
    </location>
</feature>
<feature type="transmembrane region" description="Helical" evidence="1">
    <location>
        <begin position="270"/>
        <end position="289"/>
    </location>
</feature>